<dbReference type="PANTHER" id="PTHR30349:SF41">
    <property type="entry name" value="INTEGRASE_RECOMBINASE PROTEIN MJ0367-RELATED"/>
    <property type="match status" value="1"/>
</dbReference>
<sequence length="462" mass="52542">MSTVPSYLLLSRHSVFYFRIVVPEVIRPLFPQREIRRSLQTRCRREALIRGRELLLQAQRLFTEAFQGRRPSLDLLIGAWEAGGKRVASWASWLRQQQLVSTFEAVIANPRAQPSRGPQKANTVPIRDEPPLAPLFSKVVDEYLRQQAREGVSTKTLDDKRAMASLFVRVIGDHPINFITRKETQQFRETALKLPPRIHQLSVTSLEQAITEAKTTISQTTFNNYVKNLTTFFAYAIREGYCDKNPFYRLGIKRRGKVNQERSAFTEADLKALFDRSRYAPANGPKPNQYWLPLLGLYTGARLNELCQLYLDDIVVVNGVDCIHIRKGRPDQKLKNDGSERLVPIHSRLKALGFIEYVASLRVDGHARLFPELTLHKKHGYSAAPSKWFARVRAQLGFEGKKDFHSFRHTFADHLKQKGVSEALVGGVLGHQTGGITFGRYGKDFRPEVLVPVVELVGLTAL</sequence>
<comment type="similarity">
    <text evidence="1">Belongs to the 'phage' integrase family.</text>
</comment>
<keyword evidence="4" id="KW-0233">DNA recombination</keyword>
<dbReference type="InterPro" id="IPR013762">
    <property type="entry name" value="Integrase-like_cat_sf"/>
</dbReference>
<dbReference type="Gene3D" id="1.10.443.10">
    <property type="entry name" value="Intergrase catalytic core"/>
    <property type="match status" value="1"/>
</dbReference>
<dbReference type="InterPro" id="IPR046668">
    <property type="entry name" value="DUF6538"/>
</dbReference>
<evidence type="ECO:0000256" key="1">
    <source>
        <dbReference type="ARBA" id="ARBA00008857"/>
    </source>
</evidence>
<name>A0A1G6LNY0_9GAMM</name>
<dbReference type="InterPro" id="IPR025269">
    <property type="entry name" value="SAM-like_dom"/>
</dbReference>
<evidence type="ECO:0000256" key="3">
    <source>
        <dbReference type="ARBA" id="ARBA00023125"/>
    </source>
</evidence>
<dbReference type="InterPro" id="IPR011010">
    <property type="entry name" value="DNA_brk_join_enz"/>
</dbReference>
<dbReference type="Gene3D" id="1.10.150.130">
    <property type="match status" value="1"/>
</dbReference>
<evidence type="ECO:0000256" key="4">
    <source>
        <dbReference type="ARBA" id="ARBA00023172"/>
    </source>
</evidence>
<dbReference type="InterPro" id="IPR050090">
    <property type="entry name" value="Tyrosine_recombinase_XerCD"/>
</dbReference>
<keyword evidence="2" id="KW-0229">DNA integration</keyword>
<dbReference type="InterPro" id="IPR010998">
    <property type="entry name" value="Integrase_recombinase_N"/>
</dbReference>
<dbReference type="GO" id="GO:0003677">
    <property type="term" value="F:DNA binding"/>
    <property type="evidence" value="ECO:0007669"/>
    <property type="project" value="UniProtKB-KW"/>
</dbReference>
<dbReference type="GO" id="GO:0006310">
    <property type="term" value="P:DNA recombination"/>
    <property type="evidence" value="ECO:0007669"/>
    <property type="project" value="UniProtKB-KW"/>
</dbReference>
<dbReference type="AlphaFoldDB" id="A0A1G6LNY0"/>
<dbReference type="PANTHER" id="PTHR30349">
    <property type="entry name" value="PHAGE INTEGRASE-RELATED"/>
    <property type="match status" value="1"/>
</dbReference>
<gene>
    <name evidence="5" type="ORF">SAMN05216576_10398</name>
</gene>
<dbReference type="GO" id="GO:0015074">
    <property type="term" value="P:DNA integration"/>
    <property type="evidence" value="ECO:0007669"/>
    <property type="project" value="UniProtKB-KW"/>
</dbReference>
<dbReference type="PROSITE" id="PS51898">
    <property type="entry name" value="TYR_RECOMBINASE"/>
    <property type="match status" value="1"/>
</dbReference>
<keyword evidence="3" id="KW-0238">DNA-binding</keyword>
<dbReference type="RefSeq" id="WP_055985119.1">
    <property type="nucleotide sequence ID" value="NZ_JAAAMF010000002.1"/>
</dbReference>
<dbReference type="EMBL" id="FMZQ01000003">
    <property type="protein sequence ID" value="SDC44953.1"/>
    <property type="molecule type" value="Genomic_DNA"/>
</dbReference>
<protein>
    <submittedName>
        <fullName evidence="5">Phage integrase family protein</fullName>
    </submittedName>
</protein>
<keyword evidence="6" id="KW-1185">Reference proteome</keyword>
<organism evidence="5 6">
    <name type="scientific">Ectopseudomonas chengduensis</name>
    <dbReference type="NCBI Taxonomy" id="489632"/>
    <lineage>
        <taxon>Bacteria</taxon>
        <taxon>Pseudomonadati</taxon>
        <taxon>Pseudomonadota</taxon>
        <taxon>Gammaproteobacteria</taxon>
        <taxon>Pseudomonadales</taxon>
        <taxon>Pseudomonadaceae</taxon>
        <taxon>Ectopseudomonas</taxon>
    </lineage>
</organism>
<dbReference type="Pfam" id="PF13102">
    <property type="entry name" value="Phage_int_SAM_5"/>
    <property type="match status" value="1"/>
</dbReference>
<evidence type="ECO:0000313" key="5">
    <source>
        <dbReference type="EMBL" id="SDC44953.1"/>
    </source>
</evidence>
<dbReference type="CDD" id="cd01184">
    <property type="entry name" value="INT_C_like_1"/>
    <property type="match status" value="1"/>
</dbReference>
<reference evidence="6" key="1">
    <citation type="submission" date="2016-10" db="EMBL/GenBank/DDBJ databases">
        <authorList>
            <person name="Varghese N."/>
            <person name="Submissions S."/>
        </authorList>
    </citation>
    <scope>NUCLEOTIDE SEQUENCE [LARGE SCALE GENOMIC DNA]</scope>
    <source>
        <strain evidence="6">DSM 26382</strain>
    </source>
</reference>
<proteinExistence type="inferred from homology"/>
<dbReference type="Pfam" id="PF00589">
    <property type="entry name" value="Phage_integrase"/>
    <property type="match status" value="1"/>
</dbReference>
<dbReference type="SUPFAM" id="SSF56349">
    <property type="entry name" value="DNA breaking-rejoining enzymes"/>
    <property type="match status" value="1"/>
</dbReference>
<evidence type="ECO:0000256" key="2">
    <source>
        <dbReference type="ARBA" id="ARBA00022908"/>
    </source>
</evidence>
<dbReference type="Proteomes" id="UP000199467">
    <property type="component" value="Unassembled WGS sequence"/>
</dbReference>
<dbReference type="InterPro" id="IPR002104">
    <property type="entry name" value="Integrase_catalytic"/>
</dbReference>
<dbReference type="Pfam" id="PF20172">
    <property type="entry name" value="DUF6538"/>
    <property type="match status" value="1"/>
</dbReference>
<accession>A0A1G6LNY0</accession>
<evidence type="ECO:0000313" key="6">
    <source>
        <dbReference type="Proteomes" id="UP000199467"/>
    </source>
</evidence>